<evidence type="ECO:0000313" key="2">
    <source>
        <dbReference type="Proteomes" id="UP000251891"/>
    </source>
</evidence>
<comment type="caution">
    <text evidence="1">The sequence shown here is derived from an EMBL/GenBank/DDBJ whole genome shotgun (WGS) entry which is preliminary data.</text>
</comment>
<sequence length="372" mass="39900">MTAAVRYFPLLGRPRPVCRALPTRVQEITDLAHAAHTARQQGADAVHDAAHALNKAALLVSDCGLIDDARRLCRQHIDLYRAAGSRLTVSQARHMLEPVVNLARLHIRDDAPRTALRVLEATHHAATAGTDLTVDDRVLPLAHLTGTRRERNKLREWVWLQLLTDGIRALARAGDWNDAVALAEAHRGIGAHLMEGRQAAILAARLDGKSDEARRLLHAGTLTQPWEHQVASCLEVMCGGSDRPHCHRAATEMIHRFRHGEPVTGYAVFRARLGLAVAALAHPHVPAAVPSLLAQAAAEAIAAEDGYAAREVLHHRTPDADLSAGQRHALHGLVTAGGLGVGPLPPPLQDAFTDATGAAVKALAASLQENST</sequence>
<reference evidence="1 2" key="1">
    <citation type="submission" date="2018-06" db="EMBL/GenBank/DDBJ databases">
        <title>Actinomadura craniellae sp. nov. isolated from marine sponge Craniella sp.</title>
        <authorList>
            <person name="Li L."/>
            <person name="Xu Q.H."/>
            <person name="Lin H.W."/>
            <person name="Lu Y.H."/>
        </authorList>
    </citation>
    <scope>NUCLEOTIDE SEQUENCE [LARGE SCALE GENOMIC DNA]</scope>
    <source>
        <strain evidence="1 2">LHW63021</strain>
    </source>
</reference>
<dbReference type="Proteomes" id="UP000251891">
    <property type="component" value="Unassembled WGS sequence"/>
</dbReference>
<evidence type="ECO:0000313" key="1">
    <source>
        <dbReference type="EMBL" id="RAY15488.1"/>
    </source>
</evidence>
<protein>
    <submittedName>
        <fullName evidence="1">Uncharacterized protein</fullName>
    </submittedName>
</protein>
<gene>
    <name evidence="1" type="ORF">DPM19_12055</name>
</gene>
<dbReference type="OrthoDB" id="3504852at2"/>
<proteinExistence type="predicted"/>
<dbReference type="AlphaFoldDB" id="A0A365H8Z6"/>
<dbReference type="EMBL" id="QLYX01000004">
    <property type="protein sequence ID" value="RAY15488.1"/>
    <property type="molecule type" value="Genomic_DNA"/>
</dbReference>
<keyword evidence="2" id="KW-1185">Reference proteome</keyword>
<accession>A0A365H8Z6</accession>
<organism evidence="1 2">
    <name type="scientific">Actinomadura craniellae</name>
    <dbReference type="NCBI Taxonomy" id="2231787"/>
    <lineage>
        <taxon>Bacteria</taxon>
        <taxon>Bacillati</taxon>
        <taxon>Actinomycetota</taxon>
        <taxon>Actinomycetes</taxon>
        <taxon>Streptosporangiales</taxon>
        <taxon>Thermomonosporaceae</taxon>
        <taxon>Actinomadura</taxon>
    </lineage>
</organism>
<name>A0A365H8Z6_9ACTN</name>